<proteinExistence type="predicted"/>
<dbReference type="RefSeq" id="WP_103078595.1">
    <property type="nucleotide sequence ID" value="NZ_AZRM01000019.1"/>
</dbReference>
<dbReference type="Proteomes" id="UP000236199">
    <property type="component" value="Unassembled WGS sequence"/>
</dbReference>
<name>A0A2K1PDH0_9BACT</name>
<evidence type="ECO:0000313" key="2">
    <source>
        <dbReference type="Proteomes" id="UP000236199"/>
    </source>
</evidence>
<organism evidence="1 2">
    <name type="scientific">Petrotoga miotherma DSM 10691</name>
    <dbReference type="NCBI Taxonomy" id="1434326"/>
    <lineage>
        <taxon>Bacteria</taxon>
        <taxon>Thermotogati</taxon>
        <taxon>Thermotogota</taxon>
        <taxon>Thermotogae</taxon>
        <taxon>Petrotogales</taxon>
        <taxon>Petrotogaceae</taxon>
        <taxon>Petrotoga</taxon>
    </lineage>
</organism>
<dbReference type="Gene3D" id="3.10.420.10">
    <property type="entry name" value="SecB-like"/>
    <property type="match status" value="1"/>
</dbReference>
<dbReference type="InterPro" id="IPR035958">
    <property type="entry name" value="SecB-like_sf"/>
</dbReference>
<dbReference type="SUPFAM" id="SSF54611">
    <property type="entry name" value="SecB-like"/>
    <property type="match status" value="1"/>
</dbReference>
<evidence type="ECO:0008006" key="3">
    <source>
        <dbReference type="Google" id="ProtNLM"/>
    </source>
</evidence>
<accession>A0A2K1PDH0</accession>
<sequence length="146" mass="16908">MKMSNIQMRYDIIKKLNYELKDESLNNKKLTPKIDISVTQNFQPKEKEYFGTIGLKIKFHLKESKKIVLKLELETEAGFYGNPKIKENEFKELVIKSGIMSLLQISRAKIISISANFGFLPPIYLPMLNINELVEKELEKAKITAK</sequence>
<dbReference type="AlphaFoldDB" id="A0A2K1PDH0"/>
<protein>
    <recommendedName>
        <fullName evidence="3">Preprotein translocase subunit SecB</fullName>
    </recommendedName>
</protein>
<evidence type="ECO:0000313" key="1">
    <source>
        <dbReference type="EMBL" id="PNS00842.1"/>
    </source>
</evidence>
<comment type="caution">
    <text evidence="1">The sequence shown here is derived from an EMBL/GenBank/DDBJ whole genome shotgun (WGS) entry which is preliminary data.</text>
</comment>
<keyword evidence="2" id="KW-1185">Reference proteome</keyword>
<reference evidence="1 2" key="1">
    <citation type="submission" date="2013-12" db="EMBL/GenBank/DDBJ databases">
        <title>Comparative genomics of Petrotoga isolates.</title>
        <authorList>
            <person name="Nesbo C.L."/>
            <person name="Charchuk R."/>
            <person name="Chow K."/>
        </authorList>
    </citation>
    <scope>NUCLEOTIDE SEQUENCE [LARGE SCALE GENOMIC DNA]</scope>
    <source>
        <strain evidence="1 2">DSM 10691</strain>
    </source>
</reference>
<gene>
    <name evidence="1" type="ORF">X928_04105</name>
</gene>
<dbReference type="EMBL" id="AZRM01000019">
    <property type="protein sequence ID" value="PNS00842.1"/>
    <property type="molecule type" value="Genomic_DNA"/>
</dbReference>
<dbReference type="OrthoDB" id="48152at2"/>